<sequence length="820" mass="90725">MMSARKRILAAVFPPLPEETNPTPAATPVLGSNDSAGEAWTSPIEQVPDNLAAQQIRWDRAWHTATTFLSLPAEPLTAAHAKHGEEALRGKWIKPYTPVISKDVTYVAAAQPRGRQLSAISPDDDLLEWYLEQVQRHWVGFVRPGVLKALKTGSNSGALLEALNLLNVAQAIYFHPLRNHILPLLQDGGKYELARFLTRLHGLVARSLDSSLFAEHLSGFLKTKGSIVLGLQDKCADGDDDDGMDCAQGSPPPTEEARQNVLMVMRTLHHVGLGGARAQRVFAAVMNDMLNAHVKTAYAGQWTSPSDVIEKLRDWVESQFARFNVEILACLQEENDFRGRQTTDVSFADVQRWQEMAINRLGALRTNELFNVIVDWEEGSKGAIEDLKHYVTTTAARTHLTSSFSNVLSHRLLQPGAATIEILQVYISIIRAFAVLDPKGVLLDRIARPIRRYLRERDDTVKIIVGGLLADADVDEAIAGDVLVELATELNKITEIQNENDDNELDWDNMSWVPDPIDAGPEYKKSKTSDVIGTLISLFDTKDVFVKEFQDLMGERLLRKEFEFEKEIRVLELLKLRFGEGALQACEVMLRDVLDSRRVDTSIRNDQKLHLDPQSNPTPEFHTKILSRLFWPALHSETFSLPPEISALQSRYSTGFETLKQSRKLTWLPALGQVTVKLDLEDREVVEEVQTWQASVIYAFQDPPDPPASSPATRTVQQLATSLSMPDPLVRNALTFWVGKLVLAESAPATYTVLETLSSSSLNPSGSTAQAAVAAAAAADTAASAGASSVVRSDGDLAREKMAVFWQFIVVARAGDTNFS</sequence>
<dbReference type="EMBL" id="VXIT01000004">
    <property type="protein sequence ID" value="KAA6412993.1"/>
    <property type="molecule type" value="Genomic_DNA"/>
</dbReference>
<evidence type="ECO:0000259" key="2">
    <source>
        <dbReference type="PROSITE" id="PS50069"/>
    </source>
</evidence>
<dbReference type="OrthoDB" id="5581181at2759"/>
<dbReference type="AlphaFoldDB" id="A0A5M8PWA0"/>
<dbReference type="PANTHER" id="PTHR45957:SF1">
    <property type="entry name" value="ANAPHASE-PROMOTING COMPLEX SUBUNIT 2"/>
    <property type="match status" value="1"/>
</dbReference>
<dbReference type="SMART" id="SM00182">
    <property type="entry name" value="CULLIN"/>
    <property type="match status" value="1"/>
</dbReference>
<dbReference type="InterPro" id="IPR036317">
    <property type="entry name" value="Cullin_homology_sf"/>
</dbReference>
<dbReference type="Gene3D" id="1.20.1310.10">
    <property type="entry name" value="Cullin Repeats"/>
    <property type="match status" value="1"/>
</dbReference>
<dbReference type="Proteomes" id="UP000324767">
    <property type="component" value="Unassembled WGS sequence"/>
</dbReference>
<dbReference type="Gene3D" id="3.30.230.130">
    <property type="entry name" value="Cullin, Chain C, Domain 2"/>
    <property type="match status" value="1"/>
</dbReference>
<dbReference type="InterPro" id="IPR044554">
    <property type="entry name" value="ANAPC2"/>
</dbReference>
<dbReference type="Pfam" id="PF26557">
    <property type="entry name" value="Cullin_AB"/>
    <property type="match status" value="1"/>
</dbReference>
<dbReference type="GO" id="GO:0007091">
    <property type="term" value="P:metaphase/anaphase transition of mitotic cell cycle"/>
    <property type="evidence" value="ECO:0007669"/>
    <property type="project" value="TreeGrafter"/>
</dbReference>
<organism evidence="3 4">
    <name type="scientific">Lasallia pustulata</name>
    <dbReference type="NCBI Taxonomy" id="136370"/>
    <lineage>
        <taxon>Eukaryota</taxon>
        <taxon>Fungi</taxon>
        <taxon>Dikarya</taxon>
        <taxon>Ascomycota</taxon>
        <taxon>Pezizomycotina</taxon>
        <taxon>Lecanoromycetes</taxon>
        <taxon>OSLEUM clade</taxon>
        <taxon>Umbilicariomycetidae</taxon>
        <taxon>Umbilicariales</taxon>
        <taxon>Umbilicariaceae</taxon>
        <taxon>Lasallia</taxon>
    </lineage>
</organism>
<dbReference type="Pfam" id="PF25773">
    <property type="entry name" value="TPR_ANAPC2"/>
    <property type="match status" value="1"/>
</dbReference>
<comment type="caution">
    <text evidence="3">The sequence shown here is derived from an EMBL/GenBank/DDBJ whole genome shotgun (WGS) entry which is preliminary data.</text>
</comment>
<dbReference type="InterPro" id="IPR059120">
    <property type="entry name" value="Cullin-like_AB"/>
</dbReference>
<evidence type="ECO:0000313" key="3">
    <source>
        <dbReference type="EMBL" id="KAA6412993.1"/>
    </source>
</evidence>
<accession>A0A5M8PWA0</accession>
<comment type="similarity">
    <text evidence="1">Belongs to the cullin family.</text>
</comment>
<name>A0A5M8PWA0_9LECA</name>
<dbReference type="PANTHER" id="PTHR45957">
    <property type="entry name" value="ANAPHASE-PROMOTING COMPLEX SUBUNIT 2"/>
    <property type="match status" value="1"/>
</dbReference>
<dbReference type="FunFam" id="1.20.1310.10:FF:000033">
    <property type="entry name" value="Anaphase-promoting complex subunit ApcB"/>
    <property type="match status" value="1"/>
</dbReference>
<evidence type="ECO:0000256" key="1">
    <source>
        <dbReference type="PROSITE-ProRule" id="PRU00330"/>
    </source>
</evidence>
<evidence type="ECO:0000313" key="4">
    <source>
        <dbReference type="Proteomes" id="UP000324767"/>
    </source>
</evidence>
<proteinExistence type="inferred from homology"/>
<dbReference type="GO" id="GO:0070979">
    <property type="term" value="P:protein K11-linked ubiquitination"/>
    <property type="evidence" value="ECO:0007669"/>
    <property type="project" value="TreeGrafter"/>
</dbReference>
<dbReference type="GO" id="GO:0006511">
    <property type="term" value="P:ubiquitin-dependent protein catabolic process"/>
    <property type="evidence" value="ECO:0007669"/>
    <property type="project" value="InterPro"/>
</dbReference>
<reference evidence="3 4" key="1">
    <citation type="submission" date="2019-09" db="EMBL/GenBank/DDBJ databases">
        <title>The hologenome of the rock-dwelling lichen Lasallia pustulata.</title>
        <authorList>
            <person name="Greshake Tzovaras B."/>
            <person name="Segers F."/>
            <person name="Bicker A."/>
            <person name="Dal Grande F."/>
            <person name="Otte J."/>
            <person name="Hankeln T."/>
            <person name="Schmitt I."/>
            <person name="Ebersberger I."/>
        </authorList>
    </citation>
    <scope>NUCLEOTIDE SEQUENCE [LARGE SCALE GENOMIC DNA]</scope>
    <source>
        <strain evidence="3">A1-1</strain>
    </source>
</reference>
<dbReference type="GO" id="GO:0005680">
    <property type="term" value="C:anaphase-promoting complex"/>
    <property type="evidence" value="ECO:0007669"/>
    <property type="project" value="TreeGrafter"/>
</dbReference>
<protein>
    <recommendedName>
        <fullName evidence="2">Cullin family profile domain-containing protein</fullName>
    </recommendedName>
</protein>
<feature type="domain" description="Cullin family profile" evidence="2">
    <location>
        <begin position="492"/>
        <end position="738"/>
    </location>
</feature>
<dbReference type="PROSITE" id="PS50069">
    <property type="entry name" value="CULLIN_2"/>
    <property type="match status" value="1"/>
</dbReference>
<dbReference type="SUPFAM" id="SSF75632">
    <property type="entry name" value="Cullin homology domain"/>
    <property type="match status" value="1"/>
</dbReference>
<dbReference type="InterPro" id="IPR016158">
    <property type="entry name" value="Cullin_homology"/>
</dbReference>
<dbReference type="GO" id="GO:0031625">
    <property type="term" value="F:ubiquitin protein ligase binding"/>
    <property type="evidence" value="ECO:0007669"/>
    <property type="project" value="InterPro"/>
</dbReference>
<gene>
    <name evidence="3" type="ORF">FRX48_02736</name>
</gene>
<dbReference type="InterPro" id="IPR057975">
    <property type="entry name" value="TPR_ANAPC2"/>
</dbReference>